<dbReference type="EMBL" id="JAVDXW010000001">
    <property type="protein sequence ID" value="MDR7302367.1"/>
    <property type="molecule type" value="Genomic_DNA"/>
</dbReference>
<organism evidence="2 3">
    <name type="scientific">Haloactinomyces albus</name>
    <dbReference type="NCBI Taxonomy" id="1352928"/>
    <lineage>
        <taxon>Bacteria</taxon>
        <taxon>Bacillati</taxon>
        <taxon>Actinomycetota</taxon>
        <taxon>Actinomycetes</taxon>
        <taxon>Actinopolysporales</taxon>
        <taxon>Actinopolysporaceae</taxon>
        <taxon>Haloactinomyces</taxon>
    </lineage>
</organism>
<comment type="caution">
    <text evidence="2">The sequence shown here is derived from an EMBL/GenBank/DDBJ whole genome shotgun (WGS) entry which is preliminary data.</text>
</comment>
<keyword evidence="3" id="KW-1185">Reference proteome</keyword>
<evidence type="ECO:0000256" key="1">
    <source>
        <dbReference type="SAM" id="Phobius"/>
    </source>
</evidence>
<name>A0AAE4CNS9_9ACTN</name>
<dbReference type="AlphaFoldDB" id="A0AAE4CNS9"/>
<keyword evidence="1" id="KW-1133">Transmembrane helix</keyword>
<feature type="transmembrane region" description="Helical" evidence="1">
    <location>
        <begin position="24"/>
        <end position="43"/>
    </location>
</feature>
<gene>
    <name evidence="2" type="ORF">JOF55_002548</name>
</gene>
<dbReference type="Proteomes" id="UP001180845">
    <property type="component" value="Unassembled WGS sequence"/>
</dbReference>
<protein>
    <submittedName>
        <fullName evidence="2">ABC-type Fe3+ transport system permease subunit</fullName>
    </submittedName>
</protein>
<accession>A0AAE4CNS9</accession>
<evidence type="ECO:0000313" key="3">
    <source>
        <dbReference type="Proteomes" id="UP001180845"/>
    </source>
</evidence>
<dbReference type="RefSeq" id="WP_310273845.1">
    <property type="nucleotide sequence ID" value="NZ_JAVDXW010000001.1"/>
</dbReference>
<keyword evidence="1" id="KW-0812">Transmembrane</keyword>
<proteinExistence type="predicted"/>
<keyword evidence="1" id="KW-0472">Membrane</keyword>
<feature type="transmembrane region" description="Helical" evidence="1">
    <location>
        <begin position="97"/>
        <end position="116"/>
    </location>
</feature>
<reference evidence="2" key="1">
    <citation type="submission" date="2023-07" db="EMBL/GenBank/DDBJ databases">
        <title>Sequencing the genomes of 1000 actinobacteria strains.</title>
        <authorList>
            <person name="Klenk H.-P."/>
        </authorList>
    </citation>
    <scope>NUCLEOTIDE SEQUENCE</scope>
    <source>
        <strain evidence="2">DSM 45977</strain>
    </source>
</reference>
<evidence type="ECO:0000313" key="2">
    <source>
        <dbReference type="EMBL" id="MDR7302367.1"/>
    </source>
</evidence>
<sequence length="151" mass="16250">MNASSSDRDDSAADKPPRVLRTAVGLWGALAVFLIVRAAVAWVDVDRLHRRLIEQPGTTPAEASSAVRSLLLGNLAIAVALAAAYAGLAWLIRQRHWWARIAVTVLTVAHLVMILGTMSLSASNGIVAVLALVAWACCWRAESTEWLNGER</sequence>
<feature type="transmembrane region" description="Helical" evidence="1">
    <location>
        <begin position="122"/>
        <end position="141"/>
    </location>
</feature>
<feature type="transmembrane region" description="Helical" evidence="1">
    <location>
        <begin position="70"/>
        <end position="90"/>
    </location>
</feature>